<keyword evidence="4" id="KW-0472">Membrane</keyword>
<dbReference type="InterPro" id="IPR044878">
    <property type="entry name" value="UbiA_sf"/>
</dbReference>
<reference evidence="5 6" key="1">
    <citation type="submission" date="2011-09" db="EMBL/GenBank/DDBJ databases">
        <authorList>
            <consortium name="US DOE Joint Genome Institute (JGI-PGF)"/>
            <person name="Lucas S."/>
            <person name="Han J."/>
            <person name="Lapidus A."/>
            <person name="Cheng J.-F."/>
            <person name="Goodwin L."/>
            <person name="Pitluck S."/>
            <person name="Peters L."/>
            <person name="Land M.L."/>
            <person name="Hauser L."/>
            <person name="Brambilla E."/>
            <person name="Klenk H.-P."/>
            <person name="Woyke T.J."/>
        </authorList>
    </citation>
    <scope>NUCLEOTIDE SEQUENCE [LARGE SCALE GENOMIC DNA]</scope>
    <source>
        <strain evidence="5 6">K62</strain>
    </source>
</reference>
<dbReference type="OrthoDB" id="2908954at2"/>
<dbReference type="Gene3D" id="1.10.357.140">
    <property type="entry name" value="UbiA prenyltransferase"/>
    <property type="match status" value="1"/>
</dbReference>
<name>I1CZN2_9PSEU</name>
<dbReference type="Proteomes" id="UP000005087">
    <property type="component" value="Chromosome"/>
</dbReference>
<dbReference type="HOGENOM" id="CLU_060108_1_0_11"/>
<evidence type="ECO:0000256" key="2">
    <source>
        <dbReference type="ARBA" id="ARBA00022692"/>
    </source>
</evidence>
<proteinExistence type="predicted"/>
<dbReference type="GO" id="GO:0016765">
    <property type="term" value="F:transferase activity, transferring alkyl or aryl (other than methyl) groups"/>
    <property type="evidence" value="ECO:0007669"/>
    <property type="project" value="InterPro"/>
</dbReference>
<evidence type="ECO:0000256" key="1">
    <source>
        <dbReference type="ARBA" id="ARBA00004141"/>
    </source>
</evidence>
<accession>I1CZN2</accession>
<dbReference type="RefSeq" id="WP_005462631.1">
    <property type="nucleotide sequence ID" value="NZ_CM001484.1"/>
</dbReference>
<dbReference type="InterPro" id="IPR000537">
    <property type="entry name" value="UbiA_prenyltransferase"/>
</dbReference>
<evidence type="ECO:0000313" key="5">
    <source>
        <dbReference type="EMBL" id="EIE98156.1"/>
    </source>
</evidence>
<dbReference type="Pfam" id="PF01040">
    <property type="entry name" value="UbiA"/>
    <property type="match status" value="1"/>
</dbReference>
<reference evidence="6" key="2">
    <citation type="submission" date="2012-01" db="EMBL/GenBank/DDBJ databases">
        <title>Noncontiguous Finished sequence of chromosome of Saccharomonospora glauca K62.</title>
        <authorList>
            <consortium name="US DOE Joint Genome Institute"/>
            <person name="Lucas S."/>
            <person name="Han J."/>
            <person name="Lapidus A."/>
            <person name="Cheng J.-F."/>
            <person name="Goodwin L."/>
            <person name="Pitluck S."/>
            <person name="Peters L."/>
            <person name="Mikhailova N."/>
            <person name="Held B."/>
            <person name="Detter J.C."/>
            <person name="Han C."/>
            <person name="Tapia R."/>
            <person name="Land M."/>
            <person name="Hauser L."/>
            <person name="Kyrpides N."/>
            <person name="Ivanova N."/>
            <person name="Pagani I."/>
            <person name="Brambilla E.-M."/>
            <person name="Klenk H.-P."/>
            <person name="Woyke T."/>
        </authorList>
    </citation>
    <scope>NUCLEOTIDE SEQUENCE [LARGE SCALE GENOMIC DNA]</scope>
    <source>
        <strain evidence="6">K62</strain>
    </source>
</reference>
<protein>
    <submittedName>
        <fullName evidence="5">4-hydroxybenzoate polyprenyltransferase-like prenyltransferase</fullName>
    </submittedName>
</protein>
<comment type="subcellular location">
    <subcellularLocation>
        <location evidence="1">Membrane</location>
        <topology evidence="1">Multi-pass membrane protein</topology>
    </subcellularLocation>
</comment>
<dbReference type="NCBIfam" id="NF045897">
    <property type="entry name" value="SCO3242_trans"/>
    <property type="match status" value="1"/>
</dbReference>
<dbReference type="CDD" id="cd13964">
    <property type="entry name" value="PT_UbiA_1"/>
    <property type="match status" value="1"/>
</dbReference>
<evidence type="ECO:0000313" key="6">
    <source>
        <dbReference type="Proteomes" id="UP000005087"/>
    </source>
</evidence>
<keyword evidence="2" id="KW-0812">Transmembrane</keyword>
<gene>
    <name evidence="5" type="ORF">SacglDRAFT_01225</name>
</gene>
<keyword evidence="3" id="KW-1133">Transmembrane helix</keyword>
<keyword evidence="6" id="KW-1185">Reference proteome</keyword>
<dbReference type="PANTHER" id="PTHR42723:SF1">
    <property type="entry name" value="CHLOROPHYLL SYNTHASE, CHLOROPLASTIC"/>
    <property type="match status" value="1"/>
</dbReference>
<dbReference type="AlphaFoldDB" id="I1CZN2"/>
<evidence type="ECO:0000256" key="3">
    <source>
        <dbReference type="ARBA" id="ARBA00022989"/>
    </source>
</evidence>
<dbReference type="InterPro" id="IPR050475">
    <property type="entry name" value="Prenyltransferase_related"/>
</dbReference>
<evidence type="ECO:0000256" key="4">
    <source>
        <dbReference type="ARBA" id="ARBA00023136"/>
    </source>
</evidence>
<dbReference type="PANTHER" id="PTHR42723">
    <property type="entry name" value="CHLOROPHYLL SYNTHASE"/>
    <property type="match status" value="1"/>
</dbReference>
<dbReference type="EMBL" id="CM001484">
    <property type="protein sequence ID" value="EIE98156.1"/>
    <property type="molecule type" value="Genomic_DNA"/>
</dbReference>
<keyword evidence="5" id="KW-0808">Transferase</keyword>
<dbReference type="eggNOG" id="COG0382">
    <property type="taxonomic scope" value="Bacteria"/>
</dbReference>
<sequence length="288" mass="28964">MSAYVELVRAPAALTVVGDTVAGAAAAGVPLRGRRRLLPLASTAFYWAGMALNDWADRDLDAVERPERPIPSGRVSANAALATGAALTAAGLALARLGGGARAWRTAVPLAACLWAYDTALKGTALGPAGMAACRALDVLMGASGRERAALPAAGALGVHTFGVTTLSTGEVHGTNARTAGSALAATVTSAASAAVARRRSPAVGGRARRAATAAFAGAYALTVGRAQYAALRNPSAQRVREATKAGIHGMVPLQATIAARHGAVRAATLLVTALPLARRLARKVSPT</sequence>
<organism evidence="5 6">
    <name type="scientific">Saccharomonospora glauca K62</name>
    <dbReference type="NCBI Taxonomy" id="928724"/>
    <lineage>
        <taxon>Bacteria</taxon>
        <taxon>Bacillati</taxon>
        <taxon>Actinomycetota</taxon>
        <taxon>Actinomycetes</taxon>
        <taxon>Pseudonocardiales</taxon>
        <taxon>Pseudonocardiaceae</taxon>
        <taxon>Saccharomonospora</taxon>
    </lineage>
</organism>
<dbReference type="GO" id="GO:0016020">
    <property type="term" value="C:membrane"/>
    <property type="evidence" value="ECO:0007669"/>
    <property type="project" value="UniProtKB-SubCell"/>
</dbReference>
<dbReference type="STRING" id="928724.SacglDRAFT_01225"/>